<keyword evidence="10" id="KW-0067">ATP-binding</keyword>
<dbReference type="OrthoDB" id="9804645at2"/>
<comment type="subcellular location">
    <subcellularLocation>
        <location evidence="2">Cell membrane</location>
        <topology evidence="2">Multi-pass membrane protein</topology>
    </subcellularLocation>
</comment>
<dbReference type="GO" id="GO:0005524">
    <property type="term" value="F:ATP binding"/>
    <property type="evidence" value="ECO:0007669"/>
    <property type="project" value="UniProtKB-KW"/>
</dbReference>
<dbReference type="RefSeq" id="WP_090133721.1">
    <property type="nucleotide sequence ID" value="NZ_FOLY01000004.1"/>
</dbReference>
<keyword evidence="11 16" id="KW-1133">Transmembrane helix</keyword>
<feature type="domain" description="Histidine kinase" evidence="17">
    <location>
        <begin position="259"/>
        <end position="477"/>
    </location>
</feature>
<dbReference type="SUPFAM" id="SSF47384">
    <property type="entry name" value="Homodimeric domain of signal transducing histidine kinase"/>
    <property type="match status" value="1"/>
</dbReference>
<evidence type="ECO:0000256" key="2">
    <source>
        <dbReference type="ARBA" id="ARBA00004651"/>
    </source>
</evidence>
<evidence type="ECO:0000256" key="16">
    <source>
        <dbReference type="SAM" id="Phobius"/>
    </source>
</evidence>
<dbReference type="Pfam" id="PF02518">
    <property type="entry name" value="HATPase_c"/>
    <property type="match status" value="1"/>
</dbReference>
<dbReference type="STRING" id="402385.SAMN05421848_2113"/>
<organism evidence="18 19">
    <name type="scientific">Kushneria avicenniae</name>
    <dbReference type="NCBI Taxonomy" id="402385"/>
    <lineage>
        <taxon>Bacteria</taxon>
        <taxon>Pseudomonadati</taxon>
        <taxon>Pseudomonadota</taxon>
        <taxon>Gammaproteobacteria</taxon>
        <taxon>Oceanospirillales</taxon>
        <taxon>Halomonadaceae</taxon>
        <taxon>Kushneria</taxon>
    </lineage>
</organism>
<feature type="coiled-coil region" evidence="14">
    <location>
        <begin position="232"/>
        <end position="259"/>
    </location>
</feature>
<keyword evidence="6" id="KW-0808">Transferase</keyword>
<evidence type="ECO:0000256" key="1">
    <source>
        <dbReference type="ARBA" id="ARBA00000085"/>
    </source>
</evidence>
<keyword evidence="8" id="KW-0547">Nucleotide-binding</keyword>
<dbReference type="GO" id="GO:0005886">
    <property type="term" value="C:plasma membrane"/>
    <property type="evidence" value="ECO:0007669"/>
    <property type="project" value="UniProtKB-SubCell"/>
</dbReference>
<keyword evidence="14" id="KW-0175">Coiled coil</keyword>
<evidence type="ECO:0000256" key="6">
    <source>
        <dbReference type="ARBA" id="ARBA00022679"/>
    </source>
</evidence>
<dbReference type="InterPro" id="IPR003594">
    <property type="entry name" value="HATPase_dom"/>
</dbReference>
<evidence type="ECO:0000256" key="9">
    <source>
        <dbReference type="ARBA" id="ARBA00022777"/>
    </source>
</evidence>
<evidence type="ECO:0000313" key="19">
    <source>
        <dbReference type="Proteomes" id="UP000199046"/>
    </source>
</evidence>
<sequence>MASRIKRRWRPRSLLQQVLTAFLLVMLPIGVLIHLAGQSFSQLSELADVSAREAVDETRRARQLTNLSTDMERSARQYAVLDDQSLLEIYGERRARYSDLLNEHATFMGNTPLIQSLRQQLAVLETLPAPGEESLSAQLSEFSRFTSSTEALAEATRRQVDARIDEIRDQAGRVTTRLWQATLALVSFSLMLILFFTWRIIRPIRQLEQRILGIGGSGDSEDARPIQGPLELVNLEERLEWLSARLKELEEQKQQFLRHMSHELKTPLASIREGSGLLADGVAGEMSQRQREIVMLIDDSGQELQTLIEQLLDYNLLQQNRRLNVTRFDVASVIHEVLSKHRLALQQKGMVVEERRAPLYWQADRARTARILDNLISNAIAYGADEGRLYISASADQHHLTLDVANSGQAINERDRDHLFEPFYQGSSLRKGPLKGSGIGLSVAAESARAQHGTLSLVEDTINDCEVCFELVLPWIVEEPSQDTPSLPRAARKKPALART</sequence>
<dbReference type="Proteomes" id="UP000199046">
    <property type="component" value="Unassembled WGS sequence"/>
</dbReference>
<dbReference type="InterPro" id="IPR003661">
    <property type="entry name" value="HisK_dim/P_dom"/>
</dbReference>
<evidence type="ECO:0000256" key="4">
    <source>
        <dbReference type="ARBA" id="ARBA00022475"/>
    </source>
</evidence>
<keyword evidence="5" id="KW-0597">Phosphoprotein</keyword>
<proteinExistence type="predicted"/>
<dbReference type="Gene3D" id="3.30.565.10">
    <property type="entry name" value="Histidine kinase-like ATPase, C-terminal domain"/>
    <property type="match status" value="1"/>
</dbReference>
<evidence type="ECO:0000256" key="5">
    <source>
        <dbReference type="ARBA" id="ARBA00022553"/>
    </source>
</evidence>
<feature type="transmembrane region" description="Helical" evidence="16">
    <location>
        <begin position="178"/>
        <end position="201"/>
    </location>
</feature>
<dbReference type="GO" id="GO:0000155">
    <property type="term" value="F:phosphorelay sensor kinase activity"/>
    <property type="evidence" value="ECO:0007669"/>
    <property type="project" value="InterPro"/>
</dbReference>
<evidence type="ECO:0000313" key="18">
    <source>
        <dbReference type="EMBL" id="SFC62827.1"/>
    </source>
</evidence>
<reference evidence="19" key="1">
    <citation type="submission" date="2016-10" db="EMBL/GenBank/DDBJ databases">
        <authorList>
            <person name="Varghese N."/>
            <person name="Submissions S."/>
        </authorList>
    </citation>
    <scope>NUCLEOTIDE SEQUENCE [LARGE SCALE GENOMIC DNA]</scope>
    <source>
        <strain evidence="19">DSM 23439</strain>
    </source>
</reference>
<evidence type="ECO:0000256" key="13">
    <source>
        <dbReference type="ARBA" id="ARBA00023136"/>
    </source>
</evidence>
<dbReference type="InterPro" id="IPR036097">
    <property type="entry name" value="HisK_dim/P_sf"/>
</dbReference>
<evidence type="ECO:0000256" key="7">
    <source>
        <dbReference type="ARBA" id="ARBA00022692"/>
    </source>
</evidence>
<protein>
    <recommendedName>
        <fullName evidence="3">histidine kinase</fullName>
        <ecNumber evidence="3">2.7.13.3</ecNumber>
    </recommendedName>
</protein>
<keyword evidence="19" id="KW-1185">Reference proteome</keyword>
<gene>
    <name evidence="18" type="ORF">SAMN05421848_2113</name>
</gene>
<evidence type="ECO:0000259" key="17">
    <source>
        <dbReference type="PROSITE" id="PS50109"/>
    </source>
</evidence>
<feature type="compositionally biased region" description="Basic residues" evidence="15">
    <location>
        <begin position="490"/>
        <end position="500"/>
    </location>
</feature>
<evidence type="ECO:0000256" key="3">
    <source>
        <dbReference type="ARBA" id="ARBA00012438"/>
    </source>
</evidence>
<comment type="catalytic activity">
    <reaction evidence="1">
        <text>ATP + protein L-histidine = ADP + protein N-phospho-L-histidine.</text>
        <dbReference type="EC" id="2.7.13.3"/>
    </reaction>
</comment>
<dbReference type="PROSITE" id="PS50109">
    <property type="entry name" value="HIS_KIN"/>
    <property type="match status" value="1"/>
</dbReference>
<keyword evidence="13 16" id="KW-0472">Membrane</keyword>
<dbReference type="EC" id="2.7.13.3" evidence="3"/>
<keyword evidence="9 18" id="KW-0418">Kinase</keyword>
<keyword evidence="12" id="KW-0902">Two-component regulatory system</keyword>
<feature type="region of interest" description="Disordered" evidence="15">
    <location>
        <begin position="481"/>
        <end position="500"/>
    </location>
</feature>
<dbReference type="AlphaFoldDB" id="A0A1I1KPV9"/>
<name>A0A1I1KPV9_9GAMM</name>
<dbReference type="SMART" id="SM00387">
    <property type="entry name" value="HATPase_c"/>
    <property type="match status" value="1"/>
</dbReference>
<dbReference type="InterPro" id="IPR050398">
    <property type="entry name" value="HssS/ArlS-like"/>
</dbReference>
<dbReference type="EMBL" id="FOLY01000004">
    <property type="protein sequence ID" value="SFC62827.1"/>
    <property type="molecule type" value="Genomic_DNA"/>
</dbReference>
<evidence type="ECO:0000256" key="8">
    <source>
        <dbReference type="ARBA" id="ARBA00022741"/>
    </source>
</evidence>
<evidence type="ECO:0000256" key="14">
    <source>
        <dbReference type="SAM" id="Coils"/>
    </source>
</evidence>
<dbReference type="Gene3D" id="1.10.287.130">
    <property type="match status" value="1"/>
</dbReference>
<keyword evidence="4" id="KW-1003">Cell membrane</keyword>
<evidence type="ECO:0000256" key="15">
    <source>
        <dbReference type="SAM" id="MobiDB-lite"/>
    </source>
</evidence>
<evidence type="ECO:0000256" key="12">
    <source>
        <dbReference type="ARBA" id="ARBA00023012"/>
    </source>
</evidence>
<dbReference type="InterPro" id="IPR036890">
    <property type="entry name" value="HATPase_C_sf"/>
</dbReference>
<dbReference type="PANTHER" id="PTHR45528:SF1">
    <property type="entry name" value="SENSOR HISTIDINE KINASE CPXA"/>
    <property type="match status" value="1"/>
</dbReference>
<dbReference type="CDD" id="cd00082">
    <property type="entry name" value="HisKA"/>
    <property type="match status" value="1"/>
</dbReference>
<dbReference type="SUPFAM" id="SSF55874">
    <property type="entry name" value="ATPase domain of HSP90 chaperone/DNA topoisomerase II/histidine kinase"/>
    <property type="match status" value="1"/>
</dbReference>
<evidence type="ECO:0000256" key="11">
    <source>
        <dbReference type="ARBA" id="ARBA00022989"/>
    </source>
</evidence>
<dbReference type="Pfam" id="PF00512">
    <property type="entry name" value="HisKA"/>
    <property type="match status" value="1"/>
</dbReference>
<dbReference type="PANTHER" id="PTHR45528">
    <property type="entry name" value="SENSOR HISTIDINE KINASE CPXA"/>
    <property type="match status" value="1"/>
</dbReference>
<evidence type="ECO:0000256" key="10">
    <source>
        <dbReference type="ARBA" id="ARBA00022840"/>
    </source>
</evidence>
<accession>A0A1I1KPV9</accession>
<dbReference type="CDD" id="cd00075">
    <property type="entry name" value="HATPase"/>
    <property type="match status" value="1"/>
</dbReference>
<keyword evidence="7 16" id="KW-0812">Transmembrane</keyword>
<dbReference type="PRINTS" id="PR00344">
    <property type="entry name" value="BCTRLSENSOR"/>
</dbReference>
<dbReference type="SMART" id="SM00388">
    <property type="entry name" value="HisKA"/>
    <property type="match status" value="1"/>
</dbReference>
<dbReference type="InterPro" id="IPR005467">
    <property type="entry name" value="His_kinase_dom"/>
</dbReference>
<dbReference type="InterPro" id="IPR004358">
    <property type="entry name" value="Sig_transdc_His_kin-like_C"/>
</dbReference>